<dbReference type="GO" id="GO:0007095">
    <property type="term" value="P:mitotic G2 DNA damage checkpoint signaling"/>
    <property type="evidence" value="ECO:0007669"/>
    <property type="project" value="InterPro"/>
</dbReference>
<evidence type="ECO:0000256" key="1">
    <source>
        <dbReference type="ARBA" id="ARBA00004123"/>
    </source>
</evidence>
<evidence type="ECO:0000256" key="2">
    <source>
        <dbReference type="ARBA" id="ARBA00022763"/>
    </source>
</evidence>
<dbReference type="GO" id="GO:0000724">
    <property type="term" value="P:double-strand break repair via homologous recombination"/>
    <property type="evidence" value="ECO:0007669"/>
    <property type="project" value="TreeGrafter"/>
</dbReference>
<dbReference type="VEuPathDB" id="FungiDB:PV07_05904"/>
<comment type="subcellular location">
    <subcellularLocation>
        <location evidence="1">Nucleus</location>
    </subcellularLocation>
</comment>
<evidence type="ECO:0000256" key="3">
    <source>
        <dbReference type="ARBA" id="ARBA00023204"/>
    </source>
</evidence>
<dbReference type="RefSeq" id="XP_016250350.1">
    <property type="nucleotide sequence ID" value="XM_016392831.1"/>
</dbReference>
<feature type="compositionally biased region" description="Basic residues" evidence="6">
    <location>
        <begin position="867"/>
        <end position="876"/>
    </location>
</feature>
<dbReference type="GO" id="GO:0030870">
    <property type="term" value="C:Mre11 complex"/>
    <property type="evidence" value="ECO:0007669"/>
    <property type="project" value="InterPro"/>
</dbReference>
<evidence type="ECO:0000256" key="6">
    <source>
        <dbReference type="SAM" id="MobiDB-lite"/>
    </source>
</evidence>
<feature type="compositionally biased region" description="Basic and acidic residues" evidence="6">
    <location>
        <begin position="730"/>
        <end position="742"/>
    </location>
</feature>
<reference evidence="8 9" key="1">
    <citation type="submission" date="2015-01" db="EMBL/GenBank/DDBJ databases">
        <title>The Genome Sequence of Cladophialophora immunda CBS83496.</title>
        <authorList>
            <consortium name="The Broad Institute Genomics Platform"/>
            <person name="Cuomo C."/>
            <person name="de Hoog S."/>
            <person name="Gorbushina A."/>
            <person name="Stielow B."/>
            <person name="Teixiera M."/>
            <person name="Abouelleil A."/>
            <person name="Chapman S.B."/>
            <person name="Priest M."/>
            <person name="Young S.K."/>
            <person name="Wortman J."/>
            <person name="Nusbaum C."/>
            <person name="Birren B."/>
        </authorList>
    </citation>
    <scope>NUCLEOTIDE SEQUENCE [LARGE SCALE GENOMIC DNA]</scope>
    <source>
        <strain evidence="8 9">CBS 83496</strain>
    </source>
</reference>
<dbReference type="SUPFAM" id="SSF49879">
    <property type="entry name" value="SMAD/FHA domain"/>
    <property type="match status" value="1"/>
</dbReference>
<dbReference type="InterPro" id="IPR032429">
    <property type="entry name" value="Nibrin_BRCT2"/>
</dbReference>
<feature type="region of interest" description="Disordered" evidence="6">
    <location>
        <begin position="490"/>
        <end position="524"/>
    </location>
</feature>
<proteinExistence type="inferred from homology"/>
<dbReference type="Gene3D" id="2.60.200.20">
    <property type="match status" value="1"/>
</dbReference>
<feature type="compositionally biased region" description="Polar residues" evidence="6">
    <location>
        <begin position="400"/>
        <end position="413"/>
    </location>
</feature>
<name>A0A0D2D350_9EURO</name>
<dbReference type="PANTHER" id="PTHR12162">
    <property type="entry name" value="NIBRIN-RELATED"/>
    <property type="match status" value="1"/>
</dbReference>
<feature type="compositionally biased region" description="Polar residues" evidence="6">
    <location>
        <begin position="421"/>
        <end position="443"/>
    </location>
</feature>
<accession>A0A0D2D350</accession>
<dbReference type="InterPro" id="IPR040227">
    <property type="entry name" value="Nibrin-rel"/>
</dbReference>
<organism evidence="8 9">
    <name type="scientific">Cladophialophora immunda</name>
    <dbReference type="NCBI Taxonomy" id="569365"/>
    <lineage>
        <taxon>Eukaryota</taxon>
        <taxon>Fungi</taxon>
        <taxon>Dikarya</taxon>
        <taxon>Ascomycota</taxon>
        <taxon>Pezizomycotina</taxon>
        <taxon>Eurotiomycetes</taxon>
        <taxon>Chaetothyriomycetidae</taxon>
        <taxon>Chaetothyriales</taxon>
        <taxon>Herpotrichiellaceae</taxon>
        <taxon>Cladophialophora</taxon>
    </lineage>
</organism>
<dbReference type="InterPro" id="IPR000253">
    <property type="entry name" value="FHA_dom"/>
</dbReference>
<dbReference type="AlphaFoldDB" id="A0A0D2D350"/>
<dbReference type="PROSITE" id="PS50006">
    <property type="entry name" value="FHA_DOMAIN"/>
    <property type="match status" value="1"/>
</dbReference>
<dbReference type="InterPro" id="IPR008984">
    <property type="entry name" value="SMAD_FHA_dom_sf"/>
</dbReference>
<protein>
    <recommendedName>
        <fullName evidence="7">FHA domain-containing protein</fullName>
    </recommendedName>
</protein>
<dbReference type="InterPro" id="IPR043014">
    <property type="entry name" value="Nibrin_BRCT2_sf"/>
</dbReference>
<feature type="compositionally biased region" description="Polar residues" evidence="6">
    <location>
        <begin position="714"/>
        <end position="727"/>
    </location>
</feature>
<evidence type="ECO:0000259" key="7">
    <source>
        <dbReference type="PROSITE" id="PS50006"/>
    </source>
</evidence>
<gene>
    <name evidence="8" type="ORF">PV07_05904</name>
</gene>
<evidence type="ECO:0000313" key="8">
    <source>
        <dbReference type="EMBL" id="KIW30134.1"/>
    </source>
</evidence>
<sequence>MWILDTNADFFHGRRMWLRPGHRYLFGRVKKDGVMIAIDHKTVSRQHFNITVDPVKDTDVGQIHTRTKIRIQDHSKTGTFVNGELIKRDPNNEQEPNPSRELNDAENSIRPKGCPYEFTVTWQPCVFTFHLLKKELKSGVLKAKQARLQDLDIKAISEFSSEHTTHVVANKRNTAKGLLALVNGKYLVTESYLDALDYAATPITLSQEVNLSPLEKDFDSAWPAPKDYLPPPGKEPTIRPAESYQPDPARLNVFEHYTFIFGEQTQYDTLLPVITSGHGKGILFKVVNFETTSDELIQFLQNAAGNKSGGTGSKGGVILVRWPGKEDVQEWTNTLINETALKMDQRAVDQSEFLDAILANDAGLLKQPIPFESTNDGRIAPPPSAANSVVTGQVGESRPNGASTFNGAENGSPQAAHATEATDNTEAASQPSQMSGPNASQANGAAEGVGRLLTLPKVSQLTKFKNFDDGFDPDAVAAYEEDEVIEEDAYASGPEMRSKSPFVVKQEPPSTLKRPRSPAEGQPNTFAAEMDDLLPAATALKRRKLAEAAADGRIDGTGDIQTRAAPVKKIKKEREIDVREAARKQREEKDEAARREEEELEAGLPDIEDKSPANLVDVVSIDLPLRDKMKKTSNRVNGEHGPDWDPRWNGRKNFKGFRRKGVPAQRRSHASKVIVQLVEVPNKTGGLGDQYWSKTEEEKERERERRRREEARNQRTAQNQTQPSNGTVRGHVDGRSKTRIVLDDDDEEIDDLIGQLEEDAESASIARSTPRISRLQREAEDIADHEIDPDTPRHTRTADRTRQASENASETVGEDATPKATRSQKGKRPANSNVETSKPKRQKTLPVTSVRDDDSEDDDSDDMKFRFGARARRGRGRERGGRLAS</sequence>
<feature type="compositionally biased region" description="Basic residues" evidence="6">
    <location>
        <begin position="649"/>
        <end position="670"/>
    </location>
</feature>
<dbReference type="PANTHER" id="PTHR12162:SF0">
    <property type="entry name" value="NIBRIN"/>
    <property type="match status" value="1"/>
</dbReference>
<feature type="compositionally biased region" description="Acidic residues" evidence="6">
    <location>
        <begin position="743"/>
        <end position="761"/>
    </location>
</feature>
<dbReference type="OrthoDB" id="552194at2759"/>
<dbReference type="HOGENOM" id="CLU_007951_0_0_1"/>
<feature type="compositionally biased region" description="Basic and acidic residues" evidence="6">
    <location>
        <begin position="573"/>
        <end position="597"/>
    </location>
</feature>
<feature type="domain" description="FHA" evidence="7">
    <location>
        <begin position="24"/>
        <end position="86"/>
    </location>
</feature>
<dbReference type="Pfam" id="PF16508">
    <property type="entry name" value="NIBRIN_BRCT_II"/>
    <property type="match status" value="1"/>
</dbReference>
<dbReference type="GeneID" id="27345098"/>
<feature type="region of interest" description="Disordered" evidence="6">
    <location>
        <begin position="87"/>
        <end position="108"/>
    </location>
</feature>
<evidence type="ECO:0000256" key="4">
    <source>
        <dbReference type="ARBA" id="ARBA00023242"/>
    </source>
</evidence>
<dbReference type="EMBL" id="KN847042">
    <property type="protein sequence ID" value="KIW30134.1"/>
    <property type="molecule type" value="Genomic_DNA"/>
</dbReference>
<evidence type="ECO:0000313" key="9">
    <source>
        <dbReference type="Proteomes" id="UP000054466"/>
    </source>
</evidence>
<dbReference type="STRING" id="569365.A0A0D2D350"/>
<keyword evidence="3" id="KW-0234">DNA repair</keyword>
<dbReference type="Pfam" id="PF00498">
    <property type="entry name" value="FHA"/>
    <property type="match status" value="1"/>
</dbReference>
<feature type="region of interest" description="Disordered" evidence="6">
    <location>
        <begin position="373"/>
        <end position="445"/>
    </location>
</feature>
<feature type="compositionally biased region" description="Basic and acidic residues" evidence="6">
    <location>
        <begin position="775"/>
        <end position="803"/>
    </location>
</feature>
<keyword evidence="2" id="KW-0227">DNA damage</keyword>
<dbReference type="CDD" id="cd22667">
    <property type="entry name" value="FHA_NBN"/>
    <property type="match status" value="1"/>
</dbReference>
<dbReference type="GO" id="GO:0003684">
    <property type="term" value="F:damaged DNA binding"/>
    <property type="evidence" value="ECO:0007669"/>
    <property type="project" value="TreeGrafter"/>
</dbReference>
<keyword evidence="9" id="KW-1185">Reference proteome</keyword>
<keyword evidence="4" id="KW-0539">Nucleus</keyword>
<dbReference type="SMART" id="SM00240">
    <property type="entry name" value="FHA"/>
    <property type="match status" value="1"/>
</dbReference>
<dbReference type="Gene3D" id="3.40.50.10980">
    <property type="entry name" value="Nibrin, BRCT2 domain"/>
    <property type="match status" value="1"/>
</dbReference>
<feature type="region of interest" description="Disordered" evidence="6">
    <location>
        <begin position="630"/>
        <end position="885"/>
    </location>
</feature>
<feature type="compositionally biased region" description="Basic and acidic residues" evidence="6">
    <location>
        <begin position="637"/>
        <end position="648"/>
    </location>
</feature>
<comment type="similarity">
    <text evidence="5">Belongs to the Nibrin family.</text>
</comment>
<evidence type="ECO:0000256" key="5">
    <source>
        <dbReference type="ARBA" id="ARBA00044757"/>
    </source>
</evidence>
<feature type="compositionally biased region" description="Basic and acidic residues" evidence="6">
    <location>
        <begin position="694"/>
        <end position="713"/>
    </location>
</feature>
<dbReference type="Proteomes" id="UP000054466">
    <property type="component" value="Unassembled WGS sequence"/>
</dbReference>
<feature type="region of interest" description="Disordered" evidence="6">
    <location>
        <begin position="573"/>
        <end position="611"/>
    </location>
</feature>